<dbReference type="OrthoDB" id="1069523at2759"/>
<accession>A0A2K2D147</accession>
<dbReference type="Gramene" id="PNT68004">
    <property type="protein sequence ID" value="PNT68004"/>
    <property type="gene ID" value="BRADI_3g34688v3"/>
</dbReference>
<evidence type="ECO:0000313" key="8">
    <source>
        <dbReference type="EnsemblPlants" id="PNT68004"/>
    </source>
</evidence>
<keyword evidence="5 6" id="KW-0408">Iron</keyword>
<name>A0A2K2D147_BRADI</name>
<dbReference type="PANTHER" id="PTHR10543">
    <property type="entry name" value="BETA-CAROTENE DIOXYGENASE"/>
    <property type="match status" value="1"/>
</dbReference>
<organism evidence="7">
    <name type="scientific">Brachypodium distachyon</name>
    <name type="common">Purple false brome</name>
    <name type="synonym">Trachynia distachya</name>
    <dbReference type="NCBI Taxonomy" id="15368"/>
    <lineage>
        <taxon>Eukaryota</taxon>
        <taxon>Viridiplantae</taxon>
        <taxon>Streptophyta</taxon>
        <taxon>Embryophyta</taxon>
        <taxon>Tracheophyta</taxon>
        <taxon>Spermatophyta</taxon>
        <taxon>Magnoliopsida</taxon>
        <taxon>Liliopsida</taxon>
        <taxon>Poales</taxon>
        <taxon>Poaceae</taxon>
        <taxon>BOP clade</taxon>
        <taxon>Pooideae</taxon>
        <taxon>Stipodae</taxon>
        <taxon>Brachypodieae</taxon>
        <taxon>Brachypodium</taxon>
    </lineage>
</organism>
<keyword evidence="4" id="KW-0560">Oxidoreductase</keyword>
<dbReference type="InParanoid" id="A0A2K2D147"/>
<evidence type="ECO:0000256" key="6">
    <source>
        <dbReference type="PIRSR" id="PIRSR604294-1"/>
    </source>
</evidence>
<evidence type="ECO:0000313" key="7">
    <source>
        <dbReference type="EMBL" id="PNT68004.1"/>
    </source>
</evidence>
<dbReference type="GO" id="GO:0010436">
    <property type="term" value="F:carotenoid dioxygenase activity"/>
    <property type="evidence" value="ECO:0000318"/>
    <property type="project" value="GO_Central"/>
</dbReference>
<dbReference type="EMBL" id="CM000882">
    <property type="protein sequence ID" value="PNT68004.1"/>
    <property type="molecule type" value="Genomic_DNA"/>
</dbReference>
<sequence length="540" mass="60542">MYPSMCTSRRSSSNMCSTRFCHQIISISKPYFKELQHQFASTVGDASDASRRLLGAFVGTVFLISHQPLRSTEGNFAPVDEIGKITEILDIAGEIPTNFPEGVYIRNGNLSKAPAILIETSQSCSRIRWPACCGMQVRTLSLEPSTRQTPSSASPMTFGLKEKACHALYFTKSSNNTWSISYNNRYVQSDTFRLEKGLKKPCFPPTTDGDPTAILISGVLNNLRFRKAFKNMSNTSVFEHAGRIFSAAENDNPNEIDLYSLDTLGTWNVDGGWKMAFTAHPKLLIFGFSVDKPFLTVGIVSANGNKLKRKVAIELERCTYCHEIGVTATLIEFEKDSYARIGVMPRQDDTNSIIWFYVQPFCTIQIVNCFEKDDEVVVRGFHVPASIILGPRLDNMTKESTNGGLNDEYFSRLYEWRLNLKTRTIAGKYLTSTEIALEFPVINGKYVGLSHSTQAEDLINVEYHHLDRNQFCSGATFVPKGDGTSEDDGWLISFVHDEETNKSRVHIINTRRFEHGPIAKITLPQRVPYGFHGTYVSKSA</sequence>
<gene>
    <name evidence="7" type="ORF">BRADI_3g34688v3</name>
</gene>
<keyword evidence="3" id="KW-0809">Transit peptide</keyword>
<dbReference type="InterPro" id="IPR004294">
    <property type="entry name" value="Carotenoid_Oase"/>
</dbReference>
<dbReference type="GO" id="GO:0016121">
    <property type="term" value="P:carotene catabolic process"/>
    <property type="evidence" value="ECO:0000318"/>
    <property type="project" value="GO_Central"/>
</dbReference>
<comment type="similarity">
    <text evidence="1">Belongs to the carotenoid oxygenase family.</text>
</comment>
<dbReference type="EnsemblPlants" id="PNT68004">
    <property type="protein sequence ID" value="PNT68004"/>
    <property type="gene ID" value="BRADI_3g34688v3"/>
</dbReference>
<dbReference type="AlphaFoldDB" id="A0A2K2D147"/>
<reference evidence="7" key="2">
    <citation type="submission" date="2017-06" db="EMBL/GenBank/DDBJ databases">
        <title>WGS assembly of Brachypodium distachyon.</title>
        <authorList>
            <consortium name="The International Brachypodium Initiative"/>
            <person name="Lucas S."/>
            <person name="Harmon-Smith M."/>
            <person name="Lail K."/>
            <person name="Tice H."/>
            <person name="Grimwood J."/>
            <person name="Bruce D."/>
            <person name="Barry K."/>
            <person name="Shu S."/>
            <person name="Lindquist E."/>
            <person name="Wang M."/>
            <person name="Pitluck S."/>
            <person name="Vogel J.P."/>
            <person name="Garvin D.F."/>
            <person name="Mockler T.C."/>
            <person name="Schmutz J."/>
            <person name="Rokhsar D."/>
            <person name="Bevan M.W."/>
        </authorList>
    </citation>
    <scope>NUCLEOTIDE SEQUENCE</scope>
    <source>
        <strain evidence="7">Bd21</strain>
    </source>
</reference>
<feature type="binding site" evidence="6">
    <location>
        <position position="322"/>
    </location>
    <ligand>
        <name>Fe cation</name>
        <dbReference type="ChEBI" id="CHEBI:24875"/>
        <note>catalytic</note>
    </ligand>
</feature>
<proteinExistence type="inferred from homology"/>
<evidence type="ECO:0000256" key="1">
    <source>
        <dbReference type="ARBA" id="ARBA00006787"/>
    </source>
</evidence>
<evidence type="ECO:0000256" key="4">
    <source>
        <dbReference type="ARBA" id="ARBA00022964"/>
    </source>
</evidence>
<feature type="binding site" evidence="6">
    <location>
        <position position="532"/>
    </location>
    <ligand>
        <name>Fe cation</name>
        <dbReference type="ChEBI" id="CHEBI:24875"/>
        <note>catalytic</note>
    </ligand>
</feature>
<dbReference type="GO" id="GO:0046872">
    <property type="term" value="F:metal ion binding"/>
    <property type="evidence" value="ECO:0007669"/>
    <property type="project" value="UniProtKB-KW"/>
</dbReference>
<keyword evidence="2 6" id="KW-0479">Metal-binding</keyword>
<evidence type="ECO:0000313" key="9">
    <source>
        <dbReference type="Proteomes" id="UP000008810"/>
    </source>
</evidence>
<comment type="cofactor">
    <cofactor evidence="6">
        <name>Fe(2+)</name>
        <dbReference type="ChEBI" id="CHEBI:29033"/>
    </cofactor>
    <text evidence="6">Binds 1 Fe(2+) ion per subunit.</text>
</comment>
<dbReference type="PANTHER" id="PTHR10543:SF114">
    <property type="entry name" value="CAROTENOID CLEAVAGE DIOXYGENASE"/>
    <property type="match status" value="1"/>
</dbReference>
<feature type="binding site" evidence="6">
    <location>
        <position position="280"/>
    </location>
    <ligand>
        <name>Fe cation</name>
        <dbReference type="ChEBI" id="CHEBI:24875"/>
        <note>catalytic</note>
    </ligand>
</feature>
<evidence type="ECO:0000256" key="5">
    <source>
        <dbReference type="ARBA" id="ARBA00023004"/>
    </source>
</evidence>
<reference evidence="7 8" key="1">
    <citation type="journal article" date="2010" name="Nature">
        <title>Genome sequencing and analysis of the model grass Brachypodium distachyon.</title>
        <authorList>
            <consortium name="International Brachypodium Initiative"/>
        </authorList>
    </citation>
    <scope>NUCLEOTIDE SEQUENCE [LARGE SCALE GENOMIC DNA]</scope>
    <source>
        <strain evidence="7 8">Bd21</strain>
    </source>
</reference>
<protein>
    <submittedName>
        <fullName evidence="7 8">Uncharacterized protein</fullName>
    </submittedName>
</protein>
<evidence type="ECO:0000256" key="2">
    <source>
        <dbReference type="ARBA" id="ARBA00022723"/>
    </source>
</evidence>
<evidence type="ECO:0000256" key="3">
    <source>
        <dbReference type="ARBA" id="ARBA00022946"/>
    </source>
</evidence>
<dbReference type="Proteomes" id="UP000008810">
    <property type="component" value="Chromosome 3"/>
</dbReference>
<keyword evidence="4" id="KW-0223">Dioxygenase</keyword>
<dbReference type="Pfam" id="PF03055">
    <property type="entry name" value="RPE65"/>
    <property type="match status" value="2"/>
</dbReference>
<keyword evidence="9" id="KW-1185">Reference proteome</keyword>
<reference evidence="8" key="3">
    <citation type="submission" date="2018-08" db="UniProtKB">
        <authorList>
            <consortium name="EnsemblPlants"/>
        </authorList>
    </citation>
    <scope>IDENTIFICATION</scope>
    <source>
        <strain evidence="8">cv. Bd21</strain>
    </source>
</reference>
<dbReference type="GO" id="GO:0009570">
    <property type="term" value="C:chloroplast stroma"/>
    <property type="evidence" value="ECO:0000318"/>
    <property type="project" value="GO_Central"/>
</dbReference>